<feature type="compositionally biased region" description="Polar residues" evidence="4">
    <location>
        <begin position="13"/>
        <end position="29"/>
    </location>
</feature>
<sequence length="111" mass="12416">MEASDHPHDSTEENQTVDVPVQTAPSTFHANKDFEADSDPMAKGPEVLAKGLSTMLSTIIRDFDCRAQETFKSQDQLCFALDRLTRDVEAIQRKLELNSPSSLKEAYTRLS</sequence>
<gene>
    <name evidence="5" type="ORF">G2W53_020643</name>
</gene>
<dbReference type="GO" id="GO:0006886">
    <property type="term" value="P:intracellular protein transport"/>
    <property type="evidence" value="ECO:0007669"/>
    <property type="project" value="InterPro"/>
</dbReference>
<evidence type="ECO:0000256" key="4">
    <source>
        <dbReference type="SAM" id="MobiDB-lite"/>
    </source>
</evidence>
<keyword evidence="2" id="KW-0175">Coiled coil</keyword>
<dbReference type="GO" id="GO:0007040">
    <property type="term" value="P:lysosome organization"/>
    <property type="evidence" value="ECO:0007669"/>
    <property type="project" value="TreeGrafter"/>
</dbReference>
<dbReference type="OrthoDB" id="5399166at2759"/>
<dbReference type="AlphaFoldDB" id="A0A834WMQ0"/>
<dbReference type="InterPro" id="IPR017246">
    <property type="entry name" value="Snapin"/>
</dbReference>
<protein>
    <recommendedName>
        <fullName evidence="3">Biogenesis of lysosome-related organelles complex 1 subunit 7</fullName>
    </recommendedName>
</protein>
<proteinExistence type="inferred from homology"/>
<feature type="compositionally biased region" description="Basic and acidic residues" evidence="4">
    <location>
        <begin position="1"/>
        <end position="11"/>
    </location>
</feature>
<comment type="caution">
    <text evidence="5">The sequence shown here is derived from an EMBL/GenBank/DDBJ whole genome shotgun (WGS) entry which is preliminary data.</text>
</comment>
<evidence type="ECO:0000256" key="2">
    <source>
        <dbReference type="ARBA" id="ARBA00023054"/>
    </source>
</evidence>
<evidence type="ECO:0000256" key="1">
    <source>
        <dbReference type="ARBA" id="ARBA00006111"/>
    </source>
</evidence>
<dbReference type="GO" id="GO:0099078">
    <property type="term" value="C:BORC complex"/>
    <property type="evidence" value="ECO:0007669"/>
    <property type="project" value="TreeGrafter"/>
</dbReference>
<name>A0A834WMQ0_9FABA</name>
<organism evidence="5 6">
    <name type="scientific">Senna tora</name>
    <dbReference type="NCBI Taxonomy" id="362788"/>
    <lineage>
        <taxon>Eukaryota</taxon>
        <taxon>Viridiplantae</taxon>
        <taxon>Streptophyta</taxon>
        <taxon>Embryophyta</taxon>
        <taxon>Tracheophyta</taxon>
        <taxon>Spermatophyta</taxon>
        <taxon>Magnoliopsida</taxon>
        <taxon>eudicotyledons</taxon>
        <taxon>Gunneridae</taxon>
        <taxon>Pentapetalae</taxon>
        <taxon>rosids</taxon>
        <taxon>fabids</taxon>
        <taxon>Fabales</taxon>
        <taxon>Fabaceae</taxon>
        <taxon>Caesalpinioideae</taxon>
        <taxon>Cassia clade</taxon>
        <taxon>Senna</taxon>
    </lineage>
</organism>
<reference evidence="5" key="1">
    <citation type="submission" date="2020-09" db="EMBL/GenBank/DDBJ databases">
        <title>Genome-Enabled Discovery of Anthraquinone Biosynthesis in Senna tora.</title>
        <authorList>
            <person name="Kang S.-H."/>
            <person name="Pandey R.P."/>
            <person name="Lee C.-M."/>
            <person name="Sim J.-S."/>
            <person name="Jeong J.-T."/>
            <person name="Choi B.-S."/>
            <person name="Jung M."/>
            <person name="Ginzburg D."/>
            <person name="Zhao K."/>
            <person name="Won S.Y."/>
            <person name="Oh T.-J."/>
            <person name="Yu Y."/>
            <person name="Kim N.-H."/>
            <person name="Lee O.R."/>
            <person name="Lee T.-H."/>
            <person name="Bashyal P."/>
            <person name="Kim T.-S."/>
            <person name="Lee W.-H."/>
            <person name="Kawkins C."/>
            <person name="Kim C.-K."/>
            <person name="Kim J.S."/>
            <person name="Ahn B.O."/>
            <person name="Rhee S.Y."/>
            <person name="Sohng J.K."/>
        </authorList>
    </citation>
    <scope>NUCLEOTIDE SEQUENCE</scope>
    <source>
        <tissue evidence="5">Leaf</tissue>
    </source>
</reference>
<evidence type="ECO:0000256" key="3">
    <source>
        <dbReference type="ARBA" id="ARBA00033330"/>
    </source>
</evidence>
<dbReference type="PANTHER" id="PTHR31305:SF2">
    <property type="entry name" value="SNARE-ASSOCIATED PROTEIN SNAPIN"/>
    <property type="match status" value="1"/>
</dbReference>
<dbReference type="GO" id="GO:0032418">
    <property type="term" value="P:lysosome localization"/>
    <property type="evidence" value="ECO:0007669"/>
    <property type="project" value="TreeGrafter"/>
</dbReference>
<accession>A0A834WMQ0</accession>
<evidence type="ECO:0000313" key="5">
    <source>
        <dbReference type="EMBL" id="KAF7822499.1"/>
    </source>
</evidence>
<dbReference type="GO" id="GO:0031083">
    <property type="term" value="C:BLOC-1 complex"/>
    <property type="evidence" value="ECO:0007669"/>
    <property type="project" value="InterPro"/>
</dbReference>
<dbReference type="PANTHER" id="PTHR31305">
    <property type="entry name" value="SNARE-ASSOCIATED PROTEIN SNAPIN"/>
    <property type="match status" value="1"/>
</dbReference>
<evidence type="ECO:0000313" key="6">
    <source>
        <dbReference type="Proteomes" id="UP000634136"/>
    </source>
</evidence>
<dbReference type="GO" id="GO:0000149">
    <property type="term" value="F:SNARE binding"/>
    <property type="evidence" value="ECO:0007669"/>
    <property type="project" value="TreeGrafter"/>
</dbReference>
<comment type="similarity">
    <text evidence="1">Belongs to the SNAPIN family.</text>
</comment>
<dbReference type="Pfam" id="PF14712">
    <property type="entry name" value="Snapin_Pallidin"/>
    <property type="match status" value="1"/>
</dbReference>
<dbReference type="GO" id="GO:0008333">
    <property type="term" value="P:endosome to lysosome transport"/>
    <property type="evidence" value="ECO:0007669"/>
    <property type="project" value="TreeGrafter"/>
</dbReference>
<dbReference type="Proteomes" id="UP000634136">
    <property type="component" value="Unassembled WGS sequence"/>
</dbReference>
<feature type="region of interest" description="Disordered" evidence="4">
    <location>
        <begin position="1"/>
        <end position="44"/>
    </location>
</feature>
<dbReference type="EMBL" id="JAAIUW010000007">
    <property type="protein sequence ID" value="KAF7822499.1"/>
    <property type="molecule type" value="Genomic_DNA"/>
</dbReference>
<keyword evidence="6" id="KW-1185">Reference proteome</keyword>
<dbReference type="InterPro" id="IPR028119">
    <property type="entry name" value="Snapin/Pallidin/Snn1"/>
</dbReference>